<dbReference type="Proteomes" id="UP000249723">
    <property type="component" value="Unassembled WGS sequence"/>
</dbReference>
<dbReference type="AlphaFoldDB" id="A0A2X0KKA7"/>
<dbReference type="Pfam" id="PF00675">
    <property type="entry name" value="Peptidase_M16"/>
    <property type="match status" value="1"/>
</dbReference>
<evidence type="ECO:0000313" key="6">
    <source>
        <dbReference type="EMBL" id="SCZ93197.1"/>
    </source>
</evidence>
<comment type="similarity">
    <text evidence="2">Belongs to the peptidase M16 family.</text>
</comment>
<dbReference type="InterPro" id="IPR011249">
    <property type="entry name" value="Metalloenz_LuxS/M16"/>
</dbReference>
<organism evidence="6 7">
    <name type="scientific">Microbotryum saponariae</name>
    <dbReference type="NCBI Taxonomy" id="289078"/>
    <lineage>
        <taxon>Eukaryota</taxon>
        <taxon>Fungi</taxon>
        <taxon>Dikarya</taxon>
        <taxon>Basidiomycota</taxon>
        <taxon>Pucciniomycotina</taxon>
        <taxon>Microbotryomycetes</taxon>
        <taxon>Microbotryales</taxon>
        <taxon>Microbotryaceae</taxon>
        <taxon>Microbotryum</taxon>
    </lineage>
</organism>
<comment type="function">
    <text evidence="1">Substrate recognition and binding subunit of the essential mitochondrial processing protease (MPP), which cleaves the mitochondrial sequence off newly imported precursors proteins.</text>
</comment>
<dbReference type="PANTHER" id="PTHR11851:SF49">
    <property type="entry name" value="MITOCHONDRIAL-PROCESSING PEPTIDASE SUBUNIT ALPHA"/>
    <property type="match status" value="1"/>
</dbReference>
<dbReference type="EMBL" id="FMWP01000047">
    <property type="protein sequence ID" value="SCZ93197.1"/>
    <property type="molecule type" value="Genomic_DNA"/>
</dbReference>
<feature type="domain" description="Peptidase M16 C-terminal" evidence="5">
    <location>
        <begin position="227"/>
        <end position="475"/>
    </location>
</feature>
<name>A0A2X0KKA7_9BASI</name>
<protein>
    <submittedName>
        <fullName evidence="6">BZ3500_MvSof-1268-A1-R1_Chr6-2g08522 protein</fullName>
    </submittedName>
</protein>
<dbReference type="Gene3D" id="3.30.830.10">
    <property type="entry name" value="Metalloenzyme, LuxS/M16 peptidase-like"/>
    <property type="match status" value="2"/>
</dbReference>
<evidence type="ECO:0000259" key="5">
    <source>
        <dbReference type="Pfam" id="PF05193"/>
    </source>
</evidence>
<dbReference type="PANTHER" id="PTHR11851">
    <property type="entry name" value="METALLOPROTEASE"/>
    <property type="match status" value="1"/>
</dbReference>
<evidence type="ECO:0000313" key="7">
    <source>
        <dbReference type="Proteomes" id="UP000249723"/>
    </source>
</evidence>
<dbReference type="GO" id="GO:0005739">
    <property type="term" value="C:mitochondrion"/>
    <property type="evidence" value="ECO:0007669"/>
    <property type="project" value="TreeGrafter"/>
</dbReference>
<evidence type="ECO:0000256" key="2">
    <source>
        <dbReference type="ARBA" id="ARBA00007261"/>
    </source>
</evidence>
<sequence>MTISTTTRSLLLRSPRCLPLCTATRRTLLPSSPLRHPPRRSLATTSPRLSTPTSADPLPLEVTTLPNGVRVATDPAPGHFVAAGIYVDAGSRYESDLTRGSGHMVDRLGFKSTSNRTYEQMAKEIEQLGGQFLSSSSRETIMYQATTYTHSLDSVVSLLSDTVLNPLITPDELDQQRDAALWEIGEIKTKPEMILPEVLHKVAYQHNTLGNPLLCPEDRLRTMDTSTLKDFLKMWYKPERMVLAAAGVEHDRMLELADKYFGHLEKSVGVGSTITPTTSSSLPFVPSAASTSTPTSTSTASSSLFRHLSTSATSSASQASSSASPSPLDPTGFDYLSTAPAKYTGGELYLDNPDLEFTHIYVAYEGLSIHDPDIYALATLQVLLGGGGSFSAGGPGKGMYSRLYTSVLNQHYAVDFCAAFHHCYLDSGLFGLSIAVNPTWIASAPWVLANELDAITRPTRGGIDHGDVQRARNQLKSSLMMALESRMVQVEDLGRQVQVHGRKTPMQEMVALIDQVSLDDIYRVAGRVLRPKKSSIVGDRKRSGKPTIVVQGQLNGLPDIPGTLARKGLNGEA</sequence>
<keyword evidence="7" id="KW-1185">Reference proteome</keyword>
<dbReference type="STRING" id="289078.A0A2X0KKA7"/>
<proteinExistence type="inferred from homology"/>
<feature type="region of interest" description="Disordered" evidence="3">
    <location>
        <begin position="29"/>
        <end position="58"/>
    </location>
</feature>
<feature type="compositionally biased region" description="Polar residues" evidence="3">
    <location>
        <begin position="43"/>
        <end position="54"/>
    </location>
</feature>
<evidence type="ECO:0000259" key="4">
    <source>
        <dbReference type="Pfam" id="PF00675"/>
    </source>
</evidence>
<dbReference type="InterPro" id="IPR007863">
    <property type="entry name" value="Peptidase_M16_C"/>
</dbReference>
<reference evidence="7" key="1">
    <citation type="submission" date="2016-10" db="EMBL/GenBank/DDBJ databases">
        <authorList>
            <person name="Jeantristanb JTB J.-T."/>
            <person name="Ricardo R."/>
        </authorList>
    </citation>
    <scope>NUCLEOTIDE SEQUENCE [LARGE SCALE GENOMIC DNA]</scope>
</reference>
<evidence type="ECO:0000256" key="1">
    <source>
        <dbReference type="ARBA" id="ARBA00002123"/>
    </source>
</evidence>
<dbReference type="SUPFAM" id="SSF63411">
    <property type="entry name" value="LuxS/MPP-like metallohydrolase"/>
    <property type="match status" value="2"/>
</dbReference>
<dbReference type="InterPro" id="IPR050361">
    <property type="entry name" value="MPP/UQCRC_Complex"/>
</dbReference>
<dbReference type="GO" id="GO:0006627">
    <property type="term" value="P:protein processing involved in protein targeting to mitochondrion"/>
    <property type="evidence" value="ECO:0007669"/>
    <property type="project" value="TreeGrafter"/>
</dbReference>
<dbReference type="Pfam" id="PF05193">
    <property type="entry name" value="Peptidase_M16_C"/>
    <property type="match status" value="1"/>
</dbReference>
<accession>A0A2X0KKA7</accession>
<gene>
    <name evidence="6" type="ORF">BZ3500_MVSOF-1268-A1-R1_CHR6-2G08522</name>
</gene>
<dbReference type="OrthoDB" id="277191at2759"/>
<dbReference type="InterPro" id="IPR011765">
    <property type="entry name" value="Pept_M16_N"/>
</dbReference>
<dbReference type="GO" id="GO:0046872">
    <property type="term" value="F:metal ion binding"/>
    <property type="evidence" value="ECO:0007669"/>
    <property type="project" value="InterPro"/>
</dbReference>
<evidence type="ECO:0000256" key="3">
    <source>
        <dbReference type="SAM" id="MobiDB-lite"/>
    </source>
</evidence>
<feature type="domain" description="Peptidase M16 N-terminal" evidence="4">
    <location>
        <begin position="71"/>
        <end position="217"/>
    </location>
</feature>